<dbReference type="InterPro" id="IPR059106">
    <property type="entry name" value="WHD_MalT"/>
</dbReference>
<dbReference type="RefSeq" id="WP_169410753.1">
    <property type="nucleotide sequence ID" value="NZ_JAAXKZ010000012.1"/>
</dbReference>
<reference evidence="2 3" key="1">
    <citation type="submission" date="2020-04" db="EMBL/GenBank/DDBJ databases">
        <authorList>
            <person name="Klaysubun C."/>
            <person name="Duangmal K."/>
            <person name="Lipun K."/>
        </authorList>
    </citation>
    <scope>NUCLEOTIDE SEQUENCE [LARGE SCALE GENOMIC DNA]</scope>
    <source>
        <strain evidence="2 3">DSM 45300</strain>
    </source>
</reference>
<dbReference type="AlphaFoldDB" id="A0A848DEQ6"/>
<dbReference type="Pfam" id="PF03704">
    <property type="entry name" value="BTAD"/>
    <property type="match status" value="1"/>
</dbReference>
<evidence type="ECO:0000313" key="2">
    <source>
        <dbReference type="EMBL" id="NMH91069.1"/>
    </source>
</evidence>
<sequence>MRVIQLKITPPPVGGTVVRRPRIESLLSRLIEQHRVVCVLASAGAGKTTAVLQAAQQLRRPFAWLAVDATDTVTGRLLTYLEAAIARQVPGVKGLAGAALVSQLPHPEVAGLLAEAVGDSNLLLVLDDMERLAEEPEALAVVSSFARYLPPTARLVIISRSVLPFDAAGGASFLTYVAAVGEEDLAFTVQEATDALVLSGRPDVDPAEAIVETGGWVTGVLFEAWRSADHVIGIGGEADPLHGYLATQILAQLTPADREFLISTALLKEVTPAAAESLGVQDAAVRLHSLRSRRLPVAWDPGGKAMRCHPRFREYLLELLQRRSDAEVRELHRAYAQLLVELQHDEEAVEEFFAAGRLDEALEVVERVVVGVIERADFALAERWLQRLKPVRDDGQPGLVVAELMLALGREDYCRGVQLVDELAEGGRRDELAGSSSRAASLMAWCYLHAGRVADINAVLDVALPGDELDAMRYAMRTVDGIPGASNTPVGSLTGGPFDALVMRTHYDLGRLSLLADAPSSPWAAKAAEPWRVGALLATGHTEQGFELYQGLEGSHEQGVWLAAVIGPKLMAELGEHDAAWRLLRTGRERIVASGSELFRMLSLLAEAELLLRLGSDARAARHVLEEVAQHPIGQRYANIREHANTLLGTALLLEGEDLRARDCLEAAVVSMRQGERILWLPAAAVHLAEAQWRLGEEQGADDAANLALWAAEQQGSNHLLLQALSEFPAVLSRRLDIERRADSPWHELGRALMVLGVELGDVLAASVHVTEFGRTAVLVNGEDAALRLKKSYELLAYLANSGRDAVPRQELLDVLFAGRGDDAAGSYLRQAVLRLRRAVPDVLRSDPAAGRVGLGAGVRVTTESERLSALLRQAASLRGQDRLRTLLQALEIADRGEYLPGVLSSWAEERRQHLASVVQEARHDAAEIAFATGHYRQAARLVGDVLRADPFRESAWRLEMRIADALGNQDRVIAAYRACERALNELGTQPTPTTVRLLQDLRR</sequence>
<dbReference type="InterPro" id="IPR027417">
    <property type="entry name" value="P-loop_NTPase"/>
</dbReference>
<dbReference type="InterPro" id="IPR005158">
    <property type="entry name" value="BTAD"/>
</dbReference>
<dbReference type="Gene3D" id="1.10.10.10">
    <property type="entry name" value="Winged helix-like DNA-binding domain superfamily/Winged helix DNA-binding domain"/>
    <property type="match status" value="1"/>
</dbReference>
<dbReference type="SUPFAM" id="SSF52540">
    <property type="entry name" value="P-loop containing nucleoside triphosphate hydrolases"/>
    <property type="match status" value="1"/>
</dbReference>
<gene>
    <name evidence="2" type="ORF">HF519_05575</name>
</gene>
<dbReference type="SUPFAM" id="SSF48452">
    <property type="entry name" value="TPR-like"/>
    <property type="match status" value="1"/>
</dbReference>
<keyword evidence="3" id="KW-1185">Reference proteome</keyword>
<accession>A0A848DEQ6</accession>
<dbReference type="GO" id="GO:0003677">
    <property type="term" value="F:DNA binding"/>
    <property type="evidence" value="ECO:0007669"/>
    <property type="project" value="InterPro"/>
</dbReference>
<comment type="caution">
    <text evidence="2">The sequence shown here is derived from an EMBL/GenBank/DDBJ whole genome shotgun (WGS) entry which is preliminary data.</text>
</comment>
<dbReference type="EMBL" id="JAAXKZ010000012">
    <property type="protein sequence ID" value="NMH91069.1"/>
    <property type="molecule type" value="Genomic_DNA"/>
</dbReference>
<dbReference type="Gene3D" id="1.25.40.10">
    <property type="entry name" value="Tetratricopeptide repeat domain"/>
    <property type="match status" value="1"/>
</dbReference>
<dbReference type="PANTHER" id="PTHR35807">
    <property type="entry name" value="TRANSCRIPTIONAL REGULATOR REDD-RELATED"/>
    <property type="match status" value="1"/>
</dbReference>
<evidence type="ECO:0000313" key="3">
    <source>
        <dbReference type="Proteomes" id="UP000586918"/>
    </source>
</evidence>
<dbReference type="SMART" id="SM01043">
    <property type="entry name" value="BTAD"/>
    <property type="match status" value="1"/>
</dbReference>
<dbReference type="InterPro" id="IPR051677">
    <property type="entry name" value="AfsR-DnrI-RedD_regulator"/>
</dbReference>
<proteinExistence type="predicted"/>
<dbReference type="Pfam" id="PF25873">
    <property type="entry name" value="WHD_MalT"/>
    <property type="match status" value="1"/>
</dbReference>
<dbReference type="Gene3D" id="3.40.50.300">
    <property type="entry name" value="P-loop containing nucleotide triphosphate hydrolases"/>
    <property type="match status" value="1"/>
</dbReference>
<protein>
    <submittedName>
        <fullName evidence="2">Transcriptional activator domain protein</fullName>
    </submittedName>
</protein>
<dbReference type="Proteomes" id="UP000586918">
    <property type="component" value="Unassembled WGS sequence"/>
</dbReference>
<name>A0A848DEQ6_9PSEU</name>
<organism evidence="2 3">
    <name type="scientific">Pseudonocardia bannensis</name>
    <dbReference type="NCBI Taxonomy" id="630973"/>
    <lineage>
        <taxon>Bacteria</taxon>
        <taxon>Bacillati</taxon>
        <taxon>Actinomycetota</taxon>
        <taxon>Actinomycetes</taxon>
        <taxon>Pseudonocardiales</taxon>
        <taxon>Pseudonocardiaceae</taxon>
        <taxon>Pseudonocardia</taxon>
    </lineage>
</organism>
<dbReference type="GO" id="GO:0006355">
    <property type="term" value="P:regulation of DNA-templated transcription"/>
    <property type="evidence" value="ECO:0007669"/>
    <property type="project" value="InterPro"/>
</dbReference>
<dbReference type="InterPro" id="IPR036388">
    <property type="entry name" value="WH-like_DNA-bd_sf"/>
</dbReference>
<dbReference type="InterPro" id="IPR016032">
    <property type="entry name" value="Sig_transdc_resp-reg_C-effctor"/>
</dbReference>
<feature type="domain" description="Bacterial transcriptional activator" evidence="1">
    <location>
        <begin position="865"/>
        <end position="1003"/>
    </location>
</feature>
<dbReference type="InterPro" id="IPR011990">
    <property type="entry name" value="TPR-like_helical_dom_sf"/>
</dbReference>
<evidence type="ECO:0000259" key="1">
    <source>
        <dbReference type="SMART" id="SM01043"/>
    </source>
</evidence>
<dbReference type="SUPFAM" id="SSF46894">
    <property type="entry name" value="C-terminal effector domain of the bipartite response regulators"/>
    <property type="match status" value="1"/>
</dbReference>